<protein>
    <submittedName>
        <fullName evidence="2">Uncharacterized protein</fullName>
    </submittedName>
</protein>
<evidence type="ECO:0000256" key="1">
    <source>
        <dbReference type="SAM" id="MobiDB-lite"/>
    </source>
</evidence>
<dbReference type="AlphaFoldDB" id="A0AA88JSU6"/>
<name>A0AA88JSU6_RHIRH</name>
<comment type="caution">
    <text evidence="2">The sequence shown here is derived from an EMBL/GenBank/DDBJ whole genome shotgun (WGS) entry which is preliminary data.</text>
</comment>
<evidence type="ECO:0000313" key="3">
    <source>
        <dbReference type="Proteomes" id="UP000473658"/>
    </source>
</evidence>
<dbReference type="Proteomes" id="UP000473658">
    <property type="component" value="Unassembled WGS sequence"/>
</dbReference>
<sequence length="86" mass="9192">MKTYCQTFFILCARLAALTEANMHKGFETDGDGGTDANQTAVSGPPRKGGFVPLGIPLSAVIARLRGRTLVKVLAANREVDEGDQR</sequence>
<dbReference type="EMBL" id="QRFF01000001">
    <property type="protein sequence ID" value="KAA3504623.1"/>
    <property type="molecule type" value="Genomic_DNA"/>
</dbReference>
<accession>A0AA88JSU6</accession>
<feature type="region of interest" description="Disordered" evidence="1">
    <location>
        <begin position="26"/>
        <end position="46"/>
    </location>
</feature>
<proteinExistence type="predicted"/>
<gene>
    <name evidence="2" type="ORF">DXM27_05275</name>
</gene>
<reference evidence="2 3" key="1">
    <citation type="submission" date="2018-08" db="EMBL/GenBank/DDBJ databases">
        <title>Crown Gall in kiwifruit.</title>
        <authorList>
            <person name="Visnovsky S.B."/>
            <person name="Pitman A.R."/>
        </authorList>
    </citation>
    <scope>NUCLEOTIDE SEQUENCE [LARGE SCALE GENOMIC DNA]</scope>
    <source>
        <strain evidence="2 3">SBV_302_78_2</strain>
    </source>
</reference>
<evidence type="ECO:0000313" key="2">
    <source>
        <dbReference type="EMBL" id="KAA3504623.1"/>
    </source>
</evidence>
<organism evidence="2 3">
    <name type="scientific">Rhizobium rhizogenes</name>
    <name type="common">Agrobacterium rhizogenes</name>
    <dbReference type="NCBI Taxonomy" id="359"/>
    <lineage>
        <taxon>Bacteria</taxon>
        <taxon>Pseudomonadati</taxon>
        <taxon>Pseudomonadota</taxon>
        <taxon>Alphaproteobacteria</taxon>
        <taxon>Hyphomicrobiales</taxon>
        <taxon>Rhizobiaceae</taxon>
        <taxon>Rhizobium/Agrobacterium group</taxon>
        <taxon>Rhizobium</taxon>
    </lineage>
</organism>